<accession>X0YK43</accession>
<dbReference type="SUPFAM" id="SSF56349">
    <property type="entry name" value="DNA breaking-rejoining enzymes"/>
    <property type="match status" value="1"/>
</dbReference>
<dbReference type="AlphaFoldDB" id="X0YK43"/>
<evidence type="ECO:0000313" key="3">
    <source>
        <dbReference type="EMBL" id="GAG48918.1"/>
    </source>
</evidence>
<dbReference type="InterPro" id="IPR011010">
    <property type="entry name" value="DNA_brk_join_enz"/>
</dbReference>
<dbReference type="Gene3D" id="1.10.443.10">
    <property type="entry name" value="Intergrase catalytic core"/>
    <property type="match status" value="1"/>
</dbReference>
<dbReference type="GO" id="GO:0003677">
    <property type="term" value="F:DNA binding"/>
    <property type="evidence" value="ECO:0007669"/>
    <property type="project" value="InterPro"/>
</dbReference>
<proteinExistence type="predicted"/>
<sequence>MVAGDKRRSSKTITPTTLTHLDAICSRARHTRDSCLIALLYLSGRRIGEILHLTKQDITITPDRMITFTTFNEKVYRNRKYGDYTIQRGDRYYEAITPAFSITSVSGQVLSHYVTDHLDTLDMEDHLFYNLRRGRSVHIGYSSCYLI</sequence>
<dbReference type="PROSITE" id="PS51898">
    <property type="entry name" value="TYR_RECOMBINASE"/>
    <property type="match status" value="1"/>
</dbReference>
<dbReference type="InterPro" id="IPR013762">
    <property type="entry name" value="Integrase-like_cat_sf"/>
</dbReference>
<evidence type="ECO:0000256" key="1">
    <source>
        <dbReference type="ARBA" id="ARBA00023172"/>
    </source>
</evidence>
<feature type="non-terminal residue" evidence="3">
    <location>
        <position position="147"/>
    </location>
</feature>
<dbReference type="GO" id="GO:0015074">
    <property type="term" value="P:DNA integration"/>
    <property type="evidence" value="ECO:0007669"/>
    <property type="project" value="InterPro"/>
</dbReference>
<comment type="caution">
    <text evidence="3">The sequence shown here is derived from an EMBL/GenBank/DDBJ whole genome shotgun (WGS) entry which is preliminary data.</text>
</comment>
<feature type="domain" description="Tyr recombinase" evidence="2">
    <location>
        <begin position="11"/>
        <end position="147"/>
    </location>
</feature>
<gene>
    <name evidence="3" type="ORF">S01H1_83894</name>
</gene>
<protein>
    <recommendedName>
        <fullName evidence="2">Tyr recombinase domain-containing protein</fullName>
    </recommendedName>
</protein>
<dbReference type="InterPro" id="IPR002104">
    <property type="entry name" value="Integrase_catalytic"/>
</dbReference>
<evidence type="ECO:0000259" key="2">
    <source>
        <dbReference type="PROSITE" id="PS51898"/>
    </source>
</evidence>
<keyword evidence="1" id="KW-0233">DNA recombination</keyword>
<organism evidence="3">
    <name type="scientific">marine sediment metagenome</name>
    <dbReference type="NCBI Taxonomy" id="412755"/>
    <lineage>
        <taxon>unclassified sequences</taxon>
        <taxon>metagenomes</taxon>
        <taxon>ecological metagenomes</taxon>
    </lineage>
</organism>
<name>X0YK43_9ZZZZ</name>
<reference evidence="3" key="1">
    <citation type="journal article" date="2014" name="Front. Microbiol.">
        <title>High frequency of phylogenetically diverse reductive dehalogenase-homologous genes in deep subseafloor sedimentary metagenomes.</title>
        <authorList>
            <person name="Kawai M."/>
            <person name="Futagami T."/>
            <person name="Toyoda A."/>
            <person name="Takaki Y."/>
            <person name="Nishi S."/>
            <person name="Hori S."/>
            <person name="Arai W."/>
            <person name="Tsubouchi T."/>
            <person name="Morono Y."/>
            <person name="Uchiyama I."/>
            <person name="Ito T."/>
            <person name="Fujiyama A."/>
            <person name="Inagaki F."/>
            <person name="Takami H."/>
        </authorList>
    </citation>
    <scope>NUCLEOTIDE SEQUENCE</scope>
    <source>
        <strain evidence="3">Expedition CK06-06</strain>
    </source>
</reference>
<dbReference type="GO" id="GO:0006310">
    <property type="term" value="P:DNA recombination"/>
    <property type="evidence" value="ECO:0007669"/>
    <property type="project" value="UniProtKB-KW"/>
</dbReference>
<dbReference type="EMBL" id="BARS01057140">
    <property type="protein sequence ID" value="GAG48918.1"/>
    <property type="molecule type" value="Genomic_DNA"/>
</dbReference>